<organism evidence="3 4">
    <name type="scientific">Prosthecodimorpha hirschii</name>
    <dbReference type="NCBI Taxonomy" id="665126"/>
    <lineage>
        <taxon>Bacteria</taxon>
        <taxon>Pseudomonadati</taxon>
        <taxon>Pseudomonadota</taxon>
        <taxon>Alphaproteobacteria</taxon>
        <taxon>Hyphomicrobiales</taxon>
        <taxon>Ancalomicrobiaceae</taxon>
        <taxon>Prosthecodimorpha</taxon>
    </lineage>
</organism>
<sequence>MHAMSTADALPDAGESAPVPSDTGARRVAMIVNRQAGTVRSWDEAALTARLRAAADRLGHLAELVLADPADLHDHMERAFADPAIDLVVIGGGDGTASSAAAAAIRHGKPICVLPLGTFNLFARLSGFPPDLEAALARLGDGELVSIDAGRIGERWFVHHVSIGAHPRVIRLREEAGYTNRRGKMLAGIRAWAHAILDPPKLNLSIGADETTLRGAFASVLVTVNELAEQPAMAPLPRDPLGGRLAVYATRTMSPGRLILFTLMALAGRWRSNPFAAFAKARRVAIRSTRPSLHLAMDGEQVEMTVPFHVELVPAALTVLRLPAA</sequence>
<evidence type="ECO:0000313" key="4">
    <source>
        <dbReference type="Proteomes" id="UP000048984"/>
    </source>
</evidence>
<dbReference type="GO" id="GO:0016301">
    <property type="term" value="F:kinase activity"/>
    <property type="evidence" value="ECO:0007669"/>
    <property type="project" value="InterPro"/>
</dbReference>
<dbReference type="STRING" id="665126.ABB55_12175"/>
<evidence type="ECO:0000259" key="2">
    <source>
        <dbReference type="PROSITE" id="PS50146"/>
    </source>
</evidence>
<proteinExistence type="predicted"/>
<reference evidence="3 4" key="1">
    <citation type="submission" date="2015-09" db="EMBL/GenBank/DDBJ databases">
        <authorList>
            <person name="Jackson K.R."/>
            <person name="Lunt B.L."/>
            <person name="Fisher J.N.B."/>
            <person name="Gardner A.V."/>
            <person name="Bailey M.E."/>
            <person name="Deus L.M."/>
            <person name="Earl A.S."/>
            <person name="Gibby P.D."/>
            <person name="Hartmann K.A."/>
            <person name="Liu J.E."/>
            <person name="Manci A.M."/>
            <person name="Nielsen D.A."/>
            <person name="Solomon M.B."/>
            <person name="Breakwell D.P."/>
            <person name="Burnett S.H."/>
            <person name="Grose J.H."/>
        </authorList>
    </citation>
    <scope>NUCLEOTIDE SEQUENCE [LARGE SCALE GENOMIC DNA]</scope>
    <source>
        <strain evidence="3 4">16</strain>
    </source>
</reference>
<dbReference type="Gene3D" id="3.40.50.10330">
    <property type="entry name" value="Probable inorganic polyphosphate/atp-NAD kinase, domain 1"/>
    <property type="match status" value="1"/>
</dbReference>
<reference evidence="3 4" key="2">
    <citation type="submission" date="2015-10" db="EMBL/GenBank/DDBJ databases">
        <title>Draft Genome Sequence of Prosthecomicrobium hirschii ATCC 27832.</title>
        <authorList>
            <person name="Daniel J."/>
            <person name="Givan S.A."/>
            <person name="Brun Y.V."/>
            <person name="Brown P.J."/>
        </authorList>
    </citation>
    <scope>NUCLEOTIDE SEQUENCE [LARGE SCALE GENOMIC DNA]</scope>
    <source>
        <strain evidence="3 4">16</strain>
    </source>
</reference>
<keyword evidence="4" id="KW-1185">Reference proteome</keyword>
<accession>A0A0P6VJY5</accession>
<dbReference type="Pfam" id="PF00781">
    <property type="entry name" value="DAGK_cat"/>
    <property type="match status" value="1"/>
</dbReference>
<feature type="domain" description="DAGKc" evidence="2">
    <location>
        <begin position="23"/>
        <end position="155"/>
    </location>
</feature>
<evidence type="ECO:0000256" key="1">
    <source>
        <dbReference type="SAM" id="MobiDB-lite"/>
    </source>
</evidence>
<dbReference type="SMART" id="SM00046">
    <property type="entry name" value="DAGKc"/>
    <property type="match status" value="1"/>
</dbReference>
<feature type="region of interest" description="Disordered" evidence="1">
    <location>
        <begin position="1"/>
        <end position="22"/>
    </location>
</feature>
<comment type="caution">
    <text evidence="3">The sequence shown here is derived from an EMBL/GenBank/DDBJ whole genome shotgun (WGS) entry which is preliminary data.</text>
</comment>
<dbReference type="EMBL" id="LJYW01000001">
    <property type="protein sequence ID" value="KPL52876.1"/>
    <property type="molecule type" value="Genomic_DNA"/>
</dbReference>
<name>A0A0P6VJY5_9HYPH</name>
<gene>
    <name evidence="3" type="ORF">ABB55_12175</name>
</gene>
<dbReference type="OrthoDB" id="9815110at2"/>
<dbReference type="PROSITE" id="PS50146">
    <property type="entry name" value="DAGK"/>
    <property type="match status" value="1"/>
</dbReference>
<dbReference type="InterPro" id="IPR016064">
    <property type="entry name" value="NAD/diacylglycerol_kinase_sf"/>
</dbReference>
<dbReference type="Proteomes" id="UP000048984">
    <property type="component" value="Unassembled WGS sequence"/>
</dbReference>
<dbReference type="RefSeq" id="WP_054359039.1">
    <property type="nucleotide sequence ID" value="NZ_JAPCYQ010000001.1"/>
</dbReference>
<dbReference type="SUPFAM" id="SSF111331">
    <property type="entry name" value="NAD kinase/diacylglycerol kinase-like"/>
    <property type="match status" value="1"/>
</dbReference>
<dbReference type="AlphaFoldDB" id="A0A0P6VJY5"/>
<evidence type="ECO:0000313" key="3">
    <source>
        <dbReference type="EMBL" id="KPL52876.1"/>
    </source>
</evidence>
<dbReference type="InterPro" id="IPR001206">
    <property type="entry name" value="Diacylglycerol_kinase_cat_dom"/>
</dbReference>
<dbReference type="Gene3D" id="2.60.200.40">
    <property type="match status" value="1"/>
</dbReference>
<dbReference type="InterPro" id="IPR017438">
    <property type="entry name" value="ATP-NAD_kinase_N"/>
</dbReference>
<protein>
    <recommendedName>
        <fullName evidence="2">DAGKc domain-containing protein</fullName>
    </recommendedName>
</protein>